<feature type="signal peptide" evidence="1">
    <location>
        <begin position="1"/>
        <end position="23"/>
    </location>
</feature>
<dbReference type="GO" id="GO:0016788">
    <property type="term" value="F:hydrolase activity, acting on ester bonds"/>
    <property type="evidence" value="ECO:0007669"/>
    <property type="project" value="UniProtKB-ARBA"/>
</dbReference>
<dbReference type="RefSeq" id="WP_090670049.1">
    <property type="nucleotide sequence ID" value="NZ_FNIT01000002.1"/>
</dbReference>
<evidence type="ECO:0000313" key="3">
    <source>
        <dbReference type="Proteomes" id="UP000198793"/>
    </source>
</evidence>
<feature type="chain" id="PRO_5011495805" description="GDSL-like Lipase/Acylhydrolase family protein" evidence="1">
    <location>
        <begin position="24"/>
        <end position="250"/>
    </location>
</feature>
<evidence type="ECO:0000313" key="2">
    <source>
        <dbReference type="EMBL" id="SDN84313.1"/>
    </source>
</evidence>
<proteinExistence type="predicted"/>
<reference evidence="2 3" key="1">
    <citation type="submission" date="2016-10" db="EMBL/GenBank/DDBJ databases">
        <authorList>
            <person name="de Groot N.N."/>
        </authorList>
    </citation>
    <scope>NUCLEOTIDE SEQUENCE [LARGE SCALE GENOMIC DNA]</scope>
    <source>
        <strain evidence="3">L7-484,KACC 16230,DSM 25025</strain>
    </source>
</reference>
<organism evidence="2 3">
    <name type="scientific">Aureimonas jatrophae</name>
    <dbReference type="NCBI Taxonomy" id="1166073"/>
    <lineage>
        <taxon>Bacteria</taxon>
        <taxon>Pseudomonadati</taxon>
        <taxon>Pseudomonadota</taxon>
        <taxon>Alphaproteobacteria</taxon>
        <taxon>Hyphomicrobiales</taxon>
        <taxon>Aurantimonadaceae</taxon>
        <taxon>Aureimonas</taxon>
    </lineage>
</organism>
<evidence type="ECO:0008006" key="4">
    <source>
        <dbReference type="Google" id="ProtNLM"/>
    </source>
</evidence>
<protein>
    <recommendedName>
        <fullName evidence="4">GDSL-like Lipase/Acylhydrolase family protein</fullName>
    </recommendedName>
</protein>
<sequence>MAAIAKPLLFAGLVAGAVAAALALGGNGAAKAPAPSVAQPAIAQTVAAPAVGSACQVPDQFLRLTGGLDRTETLITDRRPVRVVMMDASATAHRVLEAALERRIPGARFEIAAVSSAGLAVEDGQSIRRILQQVKPDLVVWPVGVRDALASSDVGAFGDALDATLAWSEAAGADLLLVDPPFVPRVQHESLYAPYVSEIAAIGQEEQVPVLRRYAAMRYLSEDAPRILSVADQRPCALDLMAEAISRVVR</sequence>
<dbReference type="EMBL" id="FNIT01000002">
    <property type="protein sequence ID" value="SDN84313.1"/>
    <property type="molecule type" value="Genomic_DNA"/>
</dbReference>
<dbReference type="InterPro" id="IPR057572">
    <property type="entry name" value="NonGDSL"/>
</dbReference>
<accession>A0A1H0EPT7</accession>
<name>A0A1H0EPT7_9HYPH</name>
<dbReference type="Pfam" id="PF25182">
    <property type="entry name" value="NonGDSL"/>
    <property type="match status" value="1"/>
</dbReference>
<dbReference type="OrthoDB" id="7203637at2"/>
<dbReference type="STRING" id="1166073.SAMN05192530_102150"/>
<keyword evidence="3" id="KW-1185">Reference proteome</keyword>
<dbReference type="Gene3D" id="3.40.50.1110">
    <property type="entry name" value="SGNH hydrolase"/>
    <property type="match status" value="1"/>
</dbReference>
<keyword evidence="1" id="KW-0732">Signal</keyword>
<dbReference type="InterPro" id="IPR036514">
    <property type="entry name" value="SGNH_hydro_sf"/>
</dbReference>
<dbReference type="Proteomes" id="UP000198793">
    <property type="component" value="Unassembled WGS sequence"/>
</dbReference>
<dbReference type="AlphaFoldDB" id="A0A1H0EPT7"/>
<gene>
    <name evidence="2" type="ORF">SAMN05192530_102150</name>
</gene>
<evidence type="ECO:0000256" key="1">
    <source>
        <dbReference type="SAM" id="SignalP"/>
    </source>
</evidence>
<dbReference type="SUPFAM" id="SSF52266">
    <property type="entry name" value="SGNH hydrolase"/>
    <property type="match status" value="1"/>
</dbReference>